<evidence type="ECO:0000256" key="1">
    <source>
        <dbReference type="ARBA" id="ARBA00022723"/>
    </source>
</evidence>
<dbReference type="Proteomes" id="UP000789595">
    <property type="component" value="Unassembled WGS sequence"/>
</dbReference>
<dbReference type="EMBL" id="CAKKNE010000001">
    <property type="protein sequence ID" value="CAH0364584.1"/>
    <property type="molecule type" value="Genomic_DNA"/>
</dbReference>
<evidence type="ECO:0000256" key="3">
    <source>
        <dbReference type="ARBA" id="ARBA00022833"/>
    </source>
</evidence>
<evidence type="ECO:0000259" key="5">
    <source>
        <dbReference type="PROSITE" id="PS50089"/>
    </source>
</evidence>
<evidence type="ECO:0000313" key="6">
    <source>
        <dbReference type="EMBL" id="CAH0364584.1"/>
    </source>
</evidence>
<gene>
    <name evidence="6" type="ORF">PECAL_1P09540</name>
</gene>
<keyword evidence="2 4" id="KW-0863">Zinc-finger</keyword>
<dbReference type="Pfam" id="PF13920">
    <property type="entry name" value="zf-C3HC4_3"/>
    <property type="match status" value="1"/>
</dbReference>
<evidence type="ECO:0000256" key="4">
    <source>
        <dbReference type="PROSITE-ProRule" id="PRU00175"/>
    </source>
</evidence>
<comment type="caution">
    <text evidence="6">The sequence shown here is derived from an EMBL/GenBank/DDBJ whole genome shotgun (WGS) entry which is preliminary data.</text>
</comment>
<proteinExistence type="predicted"/>
<dbReference type="SUPFAM" id="SSF57850">
    <property type="entry name" value="RING/U-box"/>
    <property type="match status" value="1"/>
</dbReference>
<dbReference type="AlphaFoldDB" id="A0A8J2WRP1"/>
<evidence type="ECO:0000313" key="7">
    <source>
        <dbReference type="Proteomes" id="UP000789595"/>
    </source>
</evidence>
<organism evidence="6 7">
    <name type="scientific">Pelagomonas calceolata</name>
    <dbReference type="NCBI Taxonomy" id="35677"/>
    <lineage>
        <taxon>Eukaryota</taxon>
        <taxon>Sar</taxon>
        <taxon>Stramenopiles</taxon>
        <taxon>Ochrophyta</taxon>
        <taxon>Pelagophyceae</taxon>
        <taxon>Pelagomonadales</taxon>
        <taxon>Pelagomonadaceae</taxon>
        <taxon>Pelagomonas</taxon>
    </lineage>
</organism>
<dbReference type="GO" id="GO:0008270">
    <property type="term" value="F:zinc ion binding"/>
    <property type="evidence" value="ECO:0007669"/>
    <property type="project" value="UniProtKB-KW"/>
</dbReference>
<dbReference type="InterPro" id="IPR013083">
    <property type="entry name" value="Znf_RING/FYVE/PHD"/>
</dbReference>
<reference evidence="6" key="1">
    <citation type="submission" date="2021-11" db="EMBL/GenBank/DDBJ databases">
        <authorList>
            <consortium name="Genoscope - CEA"/>
            <person name="William W."/>
        </authorList>
    </citation>
    <scope>NUCLEOTIDE SEQUENCE</scope>
</reference>
<protein>
    <recommendedName>
        <fullName evidence="5">RING-type domain-containing protein</fullName>
    </recommendedName>
</protein>
<dbReference type="Gene3D" id="3.30.40.10">
    <property type="entry name" value="Zinc/RING finger domain, C3HC4 (zinc finger)"/>
    <property type="match status" value="1"/>
</dbReference>
<dbReference type="GO" id="GO:0061630">
    <property type="term" value="F:ubiquitin protein ligase activity"/>
    <property type="evidence" value="ECO:0007669"/>
    <property type="project" value="TreeGrafter"/>
</dbReference>
<keyword evidence="1" id="KW-0479">Metal-binding</keyword>
<keyword evidence="7" id="KW-1185">Reference proteome</keyword>
<dbReference type="InterPro" id="IPR001841">
    <property type="entry name" value="Znf_RING"/>
</dbReference>
<feature type="domain" description="RING-type" evidence="5">
    <location>
        <begin position="124"/>
        <end position="163"/>
    </location>
</feature>
<dbReference type="PROSITE" id="PS50089">
    <property type="entry name" value="ZF_RING_2"/>
    <property type="match status" value="1"/>
</dbReference>
<dbReference type="GO" id="GO:0016567">
    <property type="term" value="P:protein ubiquitination"/>
    <property type="evidence" value="ECO:0007669"/>
    <property type="project" value="TreeGrafter"/>
</dbReference>
<evidence type="ECO:0000256" key="2">
    <source>
        <dbReference type="ARBA" id="ARBA00022771"/>
    </source>
</evidence>
<name>A0A8J2WRP1_9STRA</name>
<dbReference type="PANTHER" id="PTHR46858">
    <property type="entry name" value="OS05G0521000 PROTEIN"/>
    <property type="match status" value="1"/>
</dbReference>
<accession>A0A8J2WRP1</accession>
<dbReference type="PANTHER" id="PTHR46858:SF5">
    <property type="entry name" value="E3 UBIQUITIN-PROTEIN LIGASE APD1-RELATED"/>
    <property type="match status" value="1"/>
</dbReference>
<dbReference type="SMART" id="SM00184">
    <property type="entry name" value="RING"/>
    <property type="match status" value="1"/>
</dbReference>
<keyword evidence="3" id="KW-0862">Zinc</keyword>
<sequence length="193" mass="21185">MIVSLVVVVLVGIGFTRLTMLALELRDNFDEDEPLDVGRKRVDCHNRMRAMTKPATLVFRNDNQFETEGVPRFEPGLVTRTINSILCPRDDADKDDDVEKGITVKEVVTDDSDCDNLLDPTEACTICFEKAKNAVIIGCGHGGLCYNCSIDICVTSGMCPFCRADIGQVVTIGLGRYEVDDDGRKVVPVIGPK</sequence>
<dbReference type="OrthoDB" id="74448at2759"/>